<organism evidence="1 2">
    <name type="scientific">Kosakonia phage Kc263</name>
    <dbReference type="NCBI Taxonomy" id="2863194"/>
    <lineage>
        <taxon>Viruses</taxon>
        <taxon>Duplodnaviria</taxon>
        <taxon>Heunggongvirae</taxon>
        <taxon>Uroviricota</taxon>
        <taxon>Caudoviricetes</taxon>
        <taxon>Chimalliviridae</taxon>
        <taxon>Branisovskavirus</taxon>
        <taxon>Branisovskavirus Kc263</taxon>
    </lineage>
</organism>
<evidence type="ECO:0000313" key="2">
    <source>
        <dbReference type="Proteomes" id="UP000828443"/>
    </source>
</evidence>
<keyword evidence="2" id="KW-1185">Reference proteome</keyword>
<protein>
    <submittedName>
        <fullName evidence="1">Uncharacterized protein</fullName>
    </submittedName>
</protein>
<dbReference type="GeneID" id="77953154"/>
<accession>A0AAE7WFS1</accession>
<proteinExistence type="predicted"/>
<name>A0AAE7WFS1_9CAUD</name>
<dbReference type="Proteomes" id="UP000828443">
    <property type="component" value="Segment"/>
</dbReference>
<sequence length="539" mass="62590">MLKVMIPSFETYRIGTRPAVLASLRKMLDYFDIDVNQKIFFNNEAEVSKLLGGDLSGRRGSDLATDVGYDNKLFVEMEKSLAGYNDELDGNSNDDVVPSVWSEIYTGTKLTPKFSTRRFDITVNAYFKDRVTAERYYTNIRSKTLGQNQNTEFAVETHYPISMQQLAFFKEIFDRLVNAGKVAADKDFIDWMYDNSVSPGAILRNAAFNNPVYVFKQRIEEIGVNMDNPNLAKVTKGAFIGKYEVSFSYWFFWSEHVEWIMKYPIQVFQQPLPPEYLPEVFEQNLEDYPLRRFFEAQVSELVFNKDKNKAPFYHILPNIDNWRPTPQYWISPQLQVMINVEDVQEQVLLNILDIQGFTWNPTVIHYIMKYRTKVTRRHHNPMNFKVYSNDVEVLESQLELRDNGDLVLLRPPRMENIYRIVFSFDYALRLYAEDCIEDFLFDSDYGRWIIGILFPNYPLPDNWGEGGISDWVDVHNGIEVGDGDEIHPWFPYGMLGHLIIAHNAADYQQYKSLKDKGVIDGTDYYRYGQGSGSGTGCAS</sequence>
<dbReference type="EMBL" id="MZ348422">
    <property type="protein sequence ID" value="QYN79977.1"/>
    <property type="molecule type" value="Genomic_DNA"/>
</dbReference>
<evidence type="ECO:0000313" key="1">
    <source>
        <dbReference type="EMBL" id="QYN79977.1"/>
    </source>
</evidence>
<dbReference type="RefSeq" id="YP_010676789.1">
    <property type="nucleotide sequence ID" value="NC_071015.1"/>
</dbReference>
<dbReference type="KEGG" id="vg:77953154"/>
<reference evidence="1" key="1">
    <citation type="journal article" date="2021" name="Viruses">
        <title>Novel Viruses That Lyse Plant and Human Strains of Kosakonia cowanii.</title>
        <authorList>
            <person name="Petrzik K."/>
            <person name="Brazdova S."/>
            <person name="Krawczyk K."/>
        </authorList>
    </citation>
    <scope>NUCLEOTIDE SEQUENCE</scope>
</reference>